<protein>
    <submittedName>
        <fullName evidence="1">Uncharacterized protein</fullName>
    </submittedName>
</protein>
<reference evidence="1" key="1">
    <citation type="submission" date="2014-11" db="EMBL/GenBank/DDBJ databases">
        <authorList>
            <person name="Amaro Gonzalez C."/>
        </authorList>
    </citation>
    <scope>NUCLEOTIDE SEQUENCE</scope>
</reference>
<evidence type="ECO:0000313" key="1">
    <source>
        <dbReference type="EMBL" id="JAH37160.1"/>
    </source>
</evidence>
<reference evidence="1" key="2">
    <citation type="journal article" date="2015" name="Fish Shellfish Immunol.">
        <title>Early steps in the European eel (Anguilla anguilla)-Vibrio vulnificus interaction in the gills: Role of the RtxA13 toxin.</title>
        <authorList>
            <person name="Callol A."/>
            <person name="Pajuelo D."/>
            <person name="Ebbesson L."/>
            <person name="Teles M."/>
            <person name="MacKenzie S."/>
            <person name="Amaro C."/>
        </authorList>
    </citation>
    <scope>NUCLEOTIDE SEQUENCE</scope>
</reference>
<dbReference type="EMBL" id="GBXM01071417">
    <property type="protein sequence ID" value="JAH37160.1"/>
    <property type="molecule type" value="Transcribed_RNA"/>
</dbReference>
<organism evidence="1">
    <name type="scientific">Anguilla anguilla</name>
    <name type="common">European freshwater eel</name>
    <name type="synonym">Muraena anguilla</name>
    <dbReference type="NCBI Taxonomy" id="7936"/>
    <lineage>
        <taxon>Eukaryota</taxon>
        <taxon>Metazoa</taxon>
        <taxon>Chordata</taxon>
        <taxon>Craniata</taxon>
        <taxon>Vertebrata</taxon>
        <taxon>Euteleostomi</taxon>
        <taxon>Actinopterygii</taxon>
        <taxon>Neopterygii</taxon>
        <taxon>Teleostei</taxon>
        <taxon>Anguilliformes</taxon>
        <taxon>Anguillidae</taxon>
        <taxon>Anguilla</taxon>
    </lineage>
</organism>
<dbReference type="AlphaFoldDB" id="A0A0E9S8Z6"/>
<proteinExistence type="predicted"/>
<accession>A0A0E9S8Z6</accession>
<sequence length="34" mass="3671">MVAIHTKEYGNPREGVPGSVNLYTCVSSASFWAV</sequence>
<name>A0A0E9S8Z6_ANGAN</name>